<feature type="compositionally biased region" description="Basic and acidic residues" evidence="2">
    <location>
        <begin position="295"/>
        <end position="318"/>
    </location>
</feature>
<evidence type="ECO:0000256" key="1">
    <source>
        <dbReference type="ARBA" id="ARBA00038283"/>
    </source>
</evidence>
<dbReference type="SUPFAM" id="SSF46785">
    <property type="entry name" value="Winged helix' DNA-binding domain"/>
    <property type="match status" value="2"/>
</dbReference>
<gene>
    <name evidence="4" type="ORF">B5J94_11795</name>
</gene>
<comment type="similarity">
    <text evidence="1">Belongs to the initiator RepB protein family.</text>
</comment>
<dbReference type="Gene3D" id="1.10.10.10">
    <property type="entry name" value="Winged helix-like DNA-binding domain superfamily/Winged helix DNA-binding domain"/>
    <property type="match status" value="2"/>
</dbReference>
<dbReference type="InterPro" id="IPR036390">
    <property type="entry name" value="WH_DNA-bd_sf"/>
</dbReference>
<organism evidence="4 5">
    <name type="scientific">Moraxella lacunata</name>
    <dbReference type="NCBI Taxonomy" id="477"/>
    <lineage>
        <taxon>Bacteria</taxon>
        <taxon>Pseudomonadati</taxon>
        <taxon>Pseudomonadota</taxon>
        <taxon>Gammaproteobacteria</taxon>
        <taxon>Moraxellales</taxon>
        <taxon>Moraxellaceae</taxon>
        <taxon>Moraxella</taxon>
    </lineage>
</organism>
<dbReference type="Proteomes" id="UP000191025">
    <property type="component" value="Unassembled WGS sequence"/>
</dbReference>
<protein>
    <submittedName>
        <fullName evidence="4">RepB family plasmid replication initiator protein</fullName>
    </submittedName>
</protein>
<dbReference type="InterPro" id="IPR000525">
    <property type="entry name" value="Initiator_Rep_WH1"/>
</dbReference>
<evidence type="ECO:0000313" key="5">
    <source>
        <dbReference type="Proteomes" id="UP000191025"/>
    </source>
</evidence>
<dbReference type="Pfam" id="PF01051">
    <property type="entry name" value="Rep3_N"/>
    <property type="match status" value="1"/>
</dbReference>
<dbReference type="NCBIfam" id="NF038290">
    <property type="entry name" value="repM_Acin"/>
    <property type="match status" value="1"/>
</dbReference>
<name>A0A1V4GNC8_MORLA</name>
<feature type="domain" description="Initiator Rep protein WH1" evidence="3">
    <location>
        <begin position="10"/>
        <end position="161"/>
    </location>
</feature>
<dbReference type="InterPro" id="IPR036388">
    <property type="entry name" value="WH-like_DNA-bd_sf"/>
</dbReference>
<dbReference type="EMBL" id="MXAN01000089">
    <property type="protein sequence ID" value="OPH34147.1"/>
    <property type="molecule type" value="Genomic_DNA"/>
</dbReference>
<proteinExistence type="inferred from homology"/>
<dbReference type="GO" id="GO:0003887">
    <property type="term" value="F:DNA-directed DNA polymerase activity"/>
    <property type="evidence" value="ECO:0007669"/>
    <property type="project" value="InterPro"/>
</dbReference>
<dbReference type="Pfam" id="PF21205">
    <property type="entry name" value="Rep3_C"/>
    <property type="match status" value="1"/>
</dbReference>
<evidence type="ECO:0000313" key="4">
    <source>
        <dbReference type="EMBL" id="OPH34147.1"/>
    </source>
</evidence>
<sequence>MNNSQKSELVVKDNALINASYNLDLVEQRLILLAILEIRRIGSPEYWMPFDSAITVKADEYAKAFSTTRQASYIALKEASKTLFNRQFSYKEKDKDGIIYTVTARWVTRVYYADDEAIIKLNFSDEFIPLVTELEKRFTSYELSKISQITSGYGLRLYEILISWKSQGKTPVFEINEFRSKLGVSDDTYKRMGQFKEKVLDKAVSQINEFTDIHTTYEQHKQGRNIIGFSFTIKQKAKSIKNKDQEKDPNTIDIFDSLTDKEREIIAQKNAYADQIGATAEHRENLIRQGLTTHRQAEQDEQERKQREKAERQVQEQQDKERLALAQRQFEQILANDELINAYITHNRISEKSCFGLQRVYYQQGNFREVFRMESHKFEQVHYLKQLNLKFLE</sequence>
<dbReference type="RefSeq" id="WP_062501257.1">
    <property type="nucleotide sequence ID" value="NZ_MXAN01000089.1"/>
</dbReference>
<feature type="region of interest" description="Disordered" evidence="2">
    <location>
        <begin position="294"/>
        <end position="318"/>
    </location>
</feature>
<dbReference type="AlphaFoldDB" id="A0A1V4GNC8"/>
<comment type="caution">
    <text evidence="4">The sequence shown here is derived from an EMBL/GenBank/DDBJ whole genome shotgun (WGS) entry which is preliminary data.</text>
</comment>
<dbReference type="GO" id="GO:0006270">
    <property type="term" value="P:DNA replication initiation"/>
    <property type="evidence" value="ECO:0007669"/>
    <property type="project" value="InterPro"/>
</dbReference>
<evidence type="ECO:0000259" key="3">
    <source>
        <dbReference type="Pfam" id="PF01051"/>
    </source>
</evidence>
<evidence type="ECO:0000256" key="2">
    <source>
        <dbReference type="SAM" id="MobiDB-lite"/>
    </source>
</evidence>
<reference evidence="5" key="1">
    <citation type="submission" date="2017-03" db="EMBL/GenBank/DDBJ databases">
        <title>Draft genome sequence of Moraxella equi CCUG 4950T type strain.</title>
        <authorList>
            <person name="Salva-Serra F."/>
            <person name="Engstrom-Jakobsson H."/>
            <person name="Thorell K."/>
            <person name="Jaen-Luchoro D."/>
            <person name="Gonzales-Siles L."/>
            <person name="Karlsson R."/>
            <person name="Yazdan S."/>
            <person name="Boulund F."/>
            <person name="Johnning A."/>
            <person name="Engstrand L."/>
            <person name="Kristiansson E."/>
            <person name="Moore E."/>
        </authorList>
    </citation>
    <scope>NUCLEOTIDE SEQUENCE [LARGE SCALE GENOMIC DNA]</scope>
    <source>
        <strain evidence="5">CCUG 4441</strain>
    </source>
</reference>
<accession>A0A1V4GNC8</accession>